<accession>A0A8R1UAA5</accession>
<evidence type="ECO:0000256" key="10">
    <source>
        <dbReference type="ARBA" id="ARBA00023134"/>
    </source>
</evidence>
<dbReference type="Pfam" id="PF00211">
    <property type="entry name" value="Guanylate_cyc"/>
    <property type="match status" value="1"/>
</dbReference>
<dbReference type="InterPro" id="IPR042463">
    <property type="entry name" value="HNOB_dom_associated_sf"/>
</dbReference>
<dbReference type="SUPFAM" id="SSF55073">
    <property type="entry name" value="Nucleotide cyclase"/>
    <property type="match status" value="1"/>
</dbReference>
<proteinExistence type="predicted"/>
<keyword evidence="8" id="KW-0408">Iron</keyword>
<dbReference type="GO" id="GO:0008074">
    <property type="term" value="C:guanylate cyclase complex, soluble"/>
    <property type="evidence" value="ECO:0000318"/>
    <property type="project" value="GO_Central"/>
</dbReference>
<dbReference type="GO" id="GO:0020037">
    <property type="term" value="F:heme binding"/>
    <property type="evidence" value="ECO:0007669"/>
    <property type="project" value="InterPro"/>
</dbReference>
<dbReference type="PANTHER" id="PTHR45655:SF1">
    <property type="entry name" value="SOLUBLE GUANYLATE CYCLASE GCY-37"/>
    <property type="match status" value="1"/>
</dbReference>
<keyword evidence="6" id="KW-0479">Metal-binding</keyword>
<comment type="subcellular location">
    <subcellularLocation>
        <location evidence="3">Cytoplasm</location>
    </subcellularLocation>
</comment>
<dbReference type="EnsemblMetazoa" id="PPA08893.1">
    <property type="protein sequence ID" value="PPA08893.1"/>
    <property type="gene ID" value="WBGene00098447"/>
</dbReference>
<dbReference type="InterPro" id="IPR029787">
    <property type="entry name" value="Nucleotide_cyclase"/>
</dbReference>
<accession>A0A454XKG8</accession>
<evidence type="ECO:0000256" key="9">
    <source>
        <dbReference type="ARBA" id="ARBA00023054"/>
    </source>
</evidence>
<organism evidence="13 14">
    <name type="scientific">Pristionchus pacificus</name>
    <name type="common">Parasitic nematode worm</name>
    <dbReference type="NCBI Taxonomy" id="54126"/>
    <lineage>
        <taxon>Eukaryota</taxon>
        <taxon>Metazoa</taxon>
        <taxon>Ecdysozoa</taxon>
        <taxon>Nematoda</taxon>
        <taxon>Chromadorea</taxon>
        <taxon>Rhabditida</taxon>
        <taxon>Rhabditina</taxon>
        <taxon>Diplogasteromorpha</taxon>
        <taxon>Diplogasteroidea</taxon>
        <taxon>Neodiplogasteridae</taxon>
        <taxon>Pristionchus</taxon>
    </lineage>
</organism>
<dbReference type="GO" id="GO:0070482">
    <property type="term" value="P:response to oxygen levels"/>
    <property type="evidence" value="ECO:0000318"/>
    <property type="project" value="GO_Central"/>
</dbReference>
<evidence type="ECO:0000256" key="5">
    <source>
        <dbReference type="ARBA" id="ARBA00022490"/>
    </source>
</evidence>
<evidence type="ECO:0000313" key="14">
    <source>
        <dbReference type="Proteomes" id="UP000005239"/>
    </source>
</evidence>
<dbReference type="InterPro" id="IPR011644">
    <property type="entry name" value="Heme_NO-bd"/>
</dbReference>
<dbReference type="CDD" id="cd07302">
    <property type="entry name" value="CHD"/>
    <property type="match status" value="1"/>
</dbReference>
<reference evidence="13" key="2">
    <citation type="submission" date="2022-06" db="UniProtKB">
        <authorList>
            <consortium name="EnsemblMetazoa"/>
        </authorList>
    </citation>
    <scope>IDENTIFICATION</scope>
    <source>
        <strain evidence="13">PS312</strain>
    </source>
</reference>
<keyword evidence="5" id="KW-0963">Cytoplasm</keyword>
<dbReference type="OrthoDB" id="6127067at2759"/>
<evidence type="ECO:0000256" key="2">
    <source>
        <dbReference type="ARBA" id="ARBA00001971"/>
    </source>
</evidence>
<keyword evidence="7" id="KW-0547">Nucleotide-binding</keyword>
<gene>
    <name evidence="13" type="primary">WBGene00098447</name>
</gene>
<dbReference type="EC" id="4.6.1.2" evidence="4"/>
<dbReference type="Gene3D" id="3.30.450.260">
    <property type="entry name" value="Haem NO binding associated domain"/>
    <property type="match status" value="1"/>
</dbReference>
<name>A0A454XKG8_PRIPA</name>
<dbReference type="InterPro" id="IPR038158">
    <property type="entry name" value="H-NOX_domain_sf"/>
</dbReference>
<dbReference type="GO" id="GO:0004383">
    <property type="term" value="F:guanylate cyclase activity"/>
    <property type="evidence" value="ECO:0000318"/>
    <property type="project" value="GO_Central"/>
</dbReference>
<dbReference type="GO" id="GO:0019934">
    <property type="term" value="P:cGMP-mediated signaling"/>
    <property type="evidence" value="ECO:0000318"/>
    <property type="project" value="GO_Central"/>
</dbReference>
<dbReference type="InterPro" id="IPR011645">
    <property type="entry name" value="HNOB_dom_associated"/>
</dbReference>
<evidence type="ECO:0000313" key="13">
    <source>
        <dbReference type="EnsemblMetazoa" id="PPA08893.1"/>
    </source>
</evidence>
<evidence type="ECO:0000256" key="1">
    <source>
        <dbReference type="ARBA" id="ARBA00001436"/>
    </source>
</evidence>
<dbReference type="InterPro" id="IPR024096">
    <property type="entry name" value="NO_sig/Golgi_transp_ligand-bd"/>
</dbReference>
<evidence type="ECO:0000256" key="12">
    <source>
        <dbReference type="ARBA" id="ARBA00023293"/>
    </source>
</evidence>
<comment type="catalytic activity">
    <reaction evidence="1">
        <text>GTP = 3',5'-cyclic GMP + diphosphate</text>
        <dbReference type="Rhea" id="RHEA:13665"/>
        <dbReference type="ChEBI" id="CHEBI:33019"/>
        <dbReference type="ChEBI" id="CHEBI:37565"/>
        <dbReference type="ChEBI" id="CHEBI:57746"/>
        <dbReference type="EC" id="4.6.1.2"/>
    </reaction>
</comment>
<keyword evidence="6" id="KW-0349">Heme</keyword>
<dbReference type="AlphaFoldDB" id="A0A454XKG8"/>
<comment type="cofactor">
    <cofactor evidence="2">
        <name>heme</name>
        <dbReference type="ChEBI" id="CHEBI:30413"/>
    </cofactor>
</comment>
<dbReference type="SUPFAM" id="SSF111126">
    <property type="entry name" value="Ligand-binding domain in the NO signalling and Golgi transport"/>
    <property type="match status" value="1"/>
</dbReference>
<protein>
    <recommendedName>
        <fullName evidence="4">guanylate cyclase</fullName>
        <ecNumber evidence="4">4.6.1.2</ecNumber>
    </recommendedName>
</protein>
<dbReference type="OMA" id="MPMHDAT"/>
<keyword evidence="12" id="KW-0141">cGMP biosynthesis</keyword>
<dbReference type="Pfam" id="PF07701">
    <property type="entry name" value="HNOBA"/>
    <property type="match status" value="1"/>
</dbReference>
<dbReference type="InterPro" id="IPR001054">
    <property type="entry name" value="A/G_cyclase"/>
</dbReference>
<evidence type="ECO:0000256" key="6">
    <source>
        <dbReference type="ARBA" id="ARBA00022617"/>
    </source>
</evidence>
<keyword evidence="10" id="KW-0342">GTP-binding</keyword>
<dbReference type="PROSITE" id="PS50125">
    <property type="entry name" value="GUANYLATE_CYCLASE_2"/>
    <property type="match status" value="1"/>
</dbReference>
<dbReference type="Proteomes" id="UP000005239">
    <property type="component" value="Unassembled WGS sequence"/>
</dbReference>
<sequence>MDGKSEGIGRQNSSSPFIFSTLSTTTQRKWKKAGFVSTEDISMQTYYDDAETFRLFRVASTVIGVSVDQLWEWYGDFLVTYACETGWEKMLTCMAGNLQEFLDNLNAMHYFIDQIAFKSEMKGPTFKCDPQISVVERTQERRKSGMVDHVIFSISPDDQHKAGQRLAHKFRKERNNIDIIIEEDESVSPAPPITLRDFNRIFPYHICFNKQMVVEHVGVFLLNEYNLADKKALKLTDIVQLIQPTDVQLTFKNIMTYLNTLFIFQLKVQSKRNEEELAKKAGILNQPLSLKGQMMMLSGGNSIIFLASPHATSVRDILNVNLFISDMPMHDATRDLIMLNQSRMCQMELNKRLEETSKKMKGCAEELEKRKTQTDHLLFQFVPQQIAEALRQHRPIEAQTFNESTVLVSDLPDFLSICFNTSPTELITLLTDIFHRFDRLIHLYKASSNILTSNSSISLQVYKVVSLMDSYLVVGGVPTSRPDHTESILNLALGMILEARQVTVPNLDLPVRLRIGIMIGPVVAGVVSERKPRFCVLGDTVLTAKQIGTYCDAGKILVGNAVRTAVTKSLKSIFVFTSKGYVDTGVHKTLTHYLEKNEQKSAWDIIDREKAPEQSIDGYKELHSKEGAPQWEAITMEAQKQQEVIDAMKVGLTQKNKALARLLSIREWRFRSNRSNDSGISIDSNRENPQSSVCSIS</sequence>
<reference evidence="14" key="1">
    <citation type="journal article" date="2008" name="Nat. Genet.">
        <title>The Pristionchus pacificus genome provides a unique perspective on nematode lifestyle and parasitism.</title>
        <authorList>
            <person name="Dieterich C."/>
            <person name="Clifton S.W."/>
            <person name="Schuster L.N."/>
            <person name="Chinwalla A."/>
            <person name="Delehaunty K."/>
            <person name="Dinkelacker I."/>
            <person name="Fulton L."/>
            <person name="Fulton R."/>
            <person name="Godfrey J."/>
            <person name="Minx P."/>
            <person name="Mitreva M."/>
            <person name="Roeseler W."/>
            <person name="Tian H."/>
            <person name="Witte H."/>
            <person name="Yang S.P."/>
            <person name="Wilson R.K."/>
            <person name="Sommer R.J."/>
        </authorList>
    </citation>
    <scope>NUCLEOTIDE SEQUENCE [LARGE SCALE GENOMIC DNA]</scope>
    <source>
        <strain evidence="14">PS312</strain>
    </source>
</reference>
<dbReference type="Gene3D" id="3.90.1520.10">
    <property type="entry name" value="H-NOX domain"/>
    <property type="match status" value="1"/>
</dbReference>
<dbReference type="SMART" id="SM00044">
    <property type="entry name" value="CYCc"/>
    <property type="match status" value="1"/>
</dbReference>
<dbReference type="Gene3D" id="3.30.70.1230">
    <property type="entry name" value="Nucleotide cyclase"/>
    <property type="match status" value="1"/>
</dbReference>
<evidence type="ECO:0000256" key="8">
    <source>
        <dbReference type="ARBA" id="ARBA00023004"/>
    </source>
</evidence>
<evidence type="ECO:0000256" key="3">
    <source>
        <dbReference type="ARBA" id="ARBA00004496"/>
    </source>
</evidence>
<evidence type="ECO:0000256" key="7">
    <source>
        <dbReference type="ARBA" id="ARBA00022741"/>
    </source>
</evidence>
<dbReference type="FunFam" id="3.30.450.260:FF:000002">
    <property type="entry name" value="guanylate cyclase soluble subunit alpha-2"/>
    <property type="match status" value="1"/>
</dbReference>
<dbReference type="GO" id="GO:0005525">
    <property type="term" value="F:GTP binding"/>
    <property type="evidence" value="ECO:0007669"/>
    <property type="project" value="UniProtKB-KW"/>
</dbReference>
<keyword evidence="11" id="KW-0456">Lyase</keyword>
<keyword evidence="9" id="KW-0175">Coiled coil</keyword>
<evidence type="ECO:0000256" key="11">
    <source>
        <dbReference type="ARBA" id="ARBA00023239"/>
    </source>
</evidence>
<keyword evidence="14" id="KW-1185">Reference proteome</keyword>
<evidence type="ECO:0000256" key="4">
    <source>
        <dbReference type="ARBA" id="ARBA00012202"/>
    </source>
</evidence>
<dbReference type="Gene3D" id="6.10.250.780">
    <property type="match status" value="1"/>
</dbReference>
<dbReference type="PANTHER" id="PTHR45655">
    <property type="entry name" value="GUANYLATE CYCLASE SOLUBLE SUBUNIT BETA-2"/>
    <property type="match status" value="1"/>
</dbReference>
<dbReference type="Pfam" id="PF07700">
    <property type="entry name" value="HNOB"/>
    <property type="match status" value="1"/>
</dbReference>